<evidence type="ECO:0000256" key="4">
    <source>
        <dbReference type="ARBA" id="ARBA00022692"/>
    </source>
</evidence>
<feature type="transmembrane region" description="Helical" evidence="11">
    <location>
        <begin position="85"/>
        <end position="106"/>
    </location>
</feature>
<keyword evidence="4 11" id="KW-0812">Transmembrane</keyword>
<evidence type="ECO:0000256" key="3">
    <source>
        <dbReference type="ARBA" id="ARBA00022485"/>
    </source>
</evidence>
<dbReference type="InterPro" id="IPR023234">
    <property type="entry name" value="NarG-like_domain"/>
</dbReference>
<feature type="transmembrane region" description="Helical" evidence="11">
    <location>
        <begin position="158"/>
        <end position="175"/>
    </location>
</feature>
<dbReference type="RefSeq" id="WP_014955684.1">
    <property type="nucleotide sequence ID" value="NC_018645.1"/>
</dbReference>
<evidence type="ECO:0000256" key="11">
    <source>
        <dbReference type="SAM" id="Phobius"/>
    </source>
</evidence>
<keyword evidence="14" id="KW-1185">Reference proteome</keyword>
<keyword evidence="2" id="KW-1003">Cell membrane</keyword>
<keyword evidence="7" id="KW-0560">Oxidoreductase</keyword>
<sequence>MARVPYWNISYGVIIDLLAIPVFLIFFYGLYLQWKLIQQGKLRVLPSISKVFQGIGTFHPKAFVVRGILNPKIYRKPSSGIAHGCVFWGMFMLFVGTNLVILNILFGLPVFNGMFNSIFMAFLLDLAGLLAFCGLVFFLVRRQFMPDRLKVPEERKGFVLIGSLLGFLILTGFVIEGARLASSSSESGAFVGNFFASAIISSSSALQIHTMTWWVHGLLALFFVAYIPFSPLVHIILAPVNTGFADPAPGVKMGVMDFSAFDDEDAEELPALGADKLADFTRKRFLDFSSCLWCGRCQEACPAYNTEKPLSPKGVIVTMAQKLKNTQMDDAVIDTISMDAIFNCTTCAACMEACPVSINQPKTIMRFRQNLVMEQGQIPELMGKAISSLEQRSHPFFGTGSGAAEWRKDLEVPAFEAGKTEYLLWIGCSITYEQRAWQIGRAMVNILKQANVSFGIIEDSRCTGDPAKQMGNEFLFAEIAQQNIDDFSSLGIKKIITMCPHCYNSFTRHYPKLGGQYEVIPHASFIKTLINEGKLYIAKNPRSITYHDPCYLGRRNGFYEDPREVISSVGGDLVEMPRNKNESFCCGGGGGNYWAEEEGTRINQERAGEALATDADAIAVACPFCLLMLTDGVKKYTEEIKAFDIAELVEKCLPEKSEV</sequence>
<comment type="subcellular location">
    <subcellularLocation>
        <location evidence="1">Cell membrane</location>
        <topology evidence="1">Multi-pass membrane protein</topology>
    </subcellularLocation>
</comment>
<feature type="transmembrane region" description="Helical" evidence="11">
    <location>
        <begin position="118"/>
        <end position="138"/>
    </location>
</feature>
<evidence type="ECO:0000256" key="2">
    <source>
        <dbReference type="ARBA" id="ARBA00022475"/>
    </source>
</evidence>
<dbReference type="Proteomes" id="UP000007347">
    <property type="component" value="Chromosome"/>
</dbReference>
<dbReference type="InterPro" id="IPR004017">
    <property type="entry name" value="Cys_rich_dom"/>
</dbReference>
<dbReference type="PROSITE" id="PS51379">
    <property type="entry name" value="4FE4S_FER_2"/>
    <property type="match status" value="2"/>
</dbReference>
<dbReference type="PROSITE" id="PS00198">
    <property type="entry name" value="4FE4S_FER_1"/>
    <property type="match status" value="1"/>
</dbReference>
<keyword evidence="10 11" id="KW-0472">Membrane</keyword>
<keyword evidence="3" id="KW-0004">4Fe-4S</keyword>
<dbReference type="HOGENOM" id="CLU_005304_1_0_7"/>
<evidence type="ECO:0000256" key="10">
    <source>
        <dbReference type="ARBA" id="ARBA00023136"/>
    </source>
</evidence>
<name>K0NH40_DESTT</name>
<dbReference type="InterPro" id="IPR009051">
    <property type="entry name" value="Helical_ferredxn"/>
</dbReference>
<evidence type="ECO:0000313" key="14">
    <source>
        <dbReference type="Proteomes" id="UP000007347"/>
    </source>
</evidence>
<dbReference type="Pfam" id="PF02665">
    <property type="entry name" value="Nitrate_red_gam"/>
    <property type="match status" value="1"/>
</dbReference>
<dbReference type="Pfam" id="PF02754">
    <property type="entry name" value="CCG"/>
    <property type="match status" value="2"/>
</dbReference>
<protein>
    <submittedName>
        <fullName evidence="13">Conserved uncharacterized protein</fullName>
    </submittedName>
</protein>
<dbReference type="InterPro" id="IPR017896">
    <property type="entry name" value="4Fe4S_Fe-S-bd"/>
</dbReference>
<evidence type="ECO:0000256" key="7">
    <source>
        <dbReference type="ARBA" id="ARBA00023002"/>
    </source>
</evidence>
<keyword evidence="5" id="KW-0479">Metal-binding</keyword>
<accession>K0NH40</accession>
<dbReference type="Pfam" id="PF13183">
    <property type="entry name" value="Fer4_8"/>
    <property type="match status" value="1"/>
</dbReference>
<dbReference type="STRING" id="651182.TOL2_C01570"/>
<evidence type="ECO:0000259" key="12">
    <source>
        <dbReference type="PROSITE" id="PS51379"/>
    </source>
</evidence>
<feature type="domain" description="4Fe-4S ferredoxin-type" evidence="12">
    <location>
        <begin position="282"/>
        <end position="309"/>
    </location>
</feature>
<feature type="transmembrane region" description="Helical" evidence="11">
    <location>
        <begin position="213"/>
        <end position="237"/>
    </location>
</feature>
<dbReference type="InterPro" id="IPR051460">
    <property type="entry name" value="HdrC_iron-sulfur_subunit"/>
</dbReference>
<dbReference type="GO" id="GO:0005886">
    <property type="term" value="C:plasma membrane"/>
    <property type="evidence" value="ECO:0007669"/>
    <property type="project" value="UniProtKB-SubCell"/>
</dbReference>
<dbReference type="GO" id="GO:0051539">
    <property type="term" value="F:4 iron, 4 sulfur cluster binding"/>
    <property type="evidence" value="ECO:0007669"/>
    <property type="project" value="UniProtKB-KW"/>
</dbReference>
<dbReference type="InterPro" id="IPR036197">
    <property type="entry name" value="NarG-like_sf"/>
</dbReference>
<dbReference type="SUPFAM" id="SSF46548">
    <property type="entry name" value="alpha-helical ferredoxin"/>
    <property type="match status" value="1"/>
</dbReference>
<keyword evidence="8" id="KW-0408">Iron</keyword>
<dbReference type="AlphaFoldDB" id="K0NH40"/>
<dbReference type="GO" id="GO:0016491">
    <property type="term" value="F:oxidoreductase activity"/>
    <property type="evidence" value="ECO:0007669"/>
    <property type="project" value="UniProtKB-KW"/>
</dbReference>
<dbReference type="InterPro" id="IPR017900">
    <property type="entry name" value="4Fe4S_Fe_S_CS"/>
</dbReference>
<dbReference type="Gene3D" id="1.20.950.20">
    <property type="entry name" value="Transmembrane di-heme cytochromes, Chain C"/>
    <property type="match status" value="1"/>
</dbReference>
<dbReference type="Gene3D" id="1.10.1060.10">
    <property type="entry name" value="Alpha-helical ferredoxin"/>
    <property type="match status" value="1"/>
</dbReference>
<evidence type="ECO:0000256" key="9">
    <source>
        <dbReference type="ARBA" id="ARBA00023014"/>
    </source>
</evidence>
<feature type="transmembrane region" description="Helical" evidence="11">
    <location>
        <begin position="187"/>
        <end position="206"/>
    </location>
</feature>
<dbReference type="OrthoDB" id="9794954at2"/>
<feature type="transmembrane region" description="Helical" evidence="11">
    <location>
        <begin position="6"/>
        <end position="31"/>
    </location>
</feature>
<dbReference type="GO" id="GO:0046872">
    <property type="term" value="F:metal ion binding"/>
    <property type="evidence" value="ECO:0007669"/>
    <property type="project" value="UniProtKB-KW"/>
</dbReference>
<evidence type="ECO:0000256" key="1">
    <source>
        <dbReference type="ARBA" id="ARBA00004651"/>
    </source>
</evidence>
<dbReference type="SUPFAM" id="SSF103501">
    <property type="entry name" value="Respiratory nitrate reductase 1 gamma chain"/>
    <property type="match status" value="1"/>
</dbReference>
<keyword evidence="9" id="KW-0411">Iron-sulfur</keyword>
<dbReference type="EMBL" id="FO203503">
    <property type="protein sequence ID" value="CCK78327.1"/>
    <property type="molecule type" value="Genomic_DNA"/>
</dbReference>
<proteinExistence type="predicted"/>
<gene>
    <name evidence="13" type="ordered locus">TOL2_C01570</name>
</gene>
<evidence type="ECO:0000313" key="13">
    <source>
        <dbReference type="EMBL" id="CCK78327.1"/>
    </source>
</evidence>
<keyword evidence="6 11" id="KW-1133">Transmembrane helix</keyword>
<dbReference type="PATRIC" id="fig|651182.5.peg.198"/>
<evidence type="ECO:0000256" key="6">
    <source>
        <dbReference type="ARBA" id="ARBA00022989"/>
    </source>
</evidence>
<dbReference type="KEGG" id="dto:TOL2_C01570"/>
<dbReference type="PANTHER" id="PTHR43255">
    <property type="entry name" value="IRON-SULFUR-BINDING OXIDOREDUCTASE FADF-RELATED-RELATED"/>
    <property type="match status" value="1"/>
</dbReference>
<feature type="domain" description="4Fe-4S ferredoxin-type" evidence="12">
    <location>
        <begin position="334"/>
        <end position="364"/>
    </location>
</feature>
<organism evidence="13 14">
    <name type="scientific">Desulfobacula toluolica (strain DSM 7467 / Tol2)</name>
    <dbReference type="NCBI Taxonomy" id="651182"/>
    <lineage>
        <taxon>Bacteria</taxon>
        <taxon>Pseudomonadati</taxon>
        <taxon>Thermodesulfobacteriota</taxon>
        <taxon>Desulfobacteria</taxon>
        <taxon>Desulfobacterales</taxon>
        <taxon>Desulfobacteraceae</taxon>
        <taxon>Desulfobacula</taxon>
    </lineage>
</organism>
<dbReference type="PANTHER" id="PTHR43255:SF1">
    <property type="entry name" value="IRON-SULFUR-BINDING OXIDOREDUCTASE FADF-RELATED"/>
    <property type="match status" value="1"/>
</dbReference>
<reference evidence="13 14" key="1">
    <citation type="journal article" date="2013" name="Environ. Microbiol.">
        <title>Complete genome, catabolic sub-proteomes and key-metabolites of Desulfobacula toluolica Tol2, a marine, aromatic compound-degrading, sulfate-reducing bacterium.</title>
        <authorList>
            <person name="Wohlbrand L."/>
            <person name="Jacob J.H."/>
            <person name="Kube M."/>
            <person name="Mussmann M."/>
            <person name="Jarling R."/>
            <person name="Beck A."/>
            <person name="Amann R."/>
            <person name="Wilkes H."/>
            <person name="Reinhardt R."/>
            <person name="Rabus R."/>
        </authorList>
    </citation>
    <scope>NUCLEOTIDE SEQUENCE [LARGE SCALE GENOMIC DNA]</scope>
    <source>
        <strain evidence="14">DSM 7467 / Tol2</strain>
    </source>
</reference>
<evidence type="ECO:0000256" key="8">
    <source>
        <dbReference type="ARBA" id="ARBA00023004"/>
    </source>
</evidence>
<evidence type="ECO:0000256" key="5">
    <source>
        <dbReference type="ARBA" id="ARBA00022723"/>
    </source>
</evidence>